<gene>
    <name evidence="2" type="ORF">A1Q1_00731</name>
</gene>
<proteinExistence type="predicted"/>
<feature type="compositionally biased region" description="Pro residues" evidence="1">
    <location>
        <begin position="416"/>
        <end position="427"/>
    </location>
</feature>
<comment type="caution">
    <text evidence="2">The sequence shown here is derived from an EMBL/GenBank/DDBJ whole genome shotgun (WGS) entry which is preliminary data.</text>
</comment>
<feature type="compositionally biased region" description="Low complexity" evidence="1">
    <location>
        <begin position="74"/>
        <end position="84"/>
    </location>
</feature>
<dbReference type="HOGENOM" id="CLU_505272_0_0_1"/>
<feature type="region of interest" description="Disordered" evidence="1">
    <location>
        <begin position="1"/>
        <end position="182"/>
    </location>
</feature>
<feature type="region of interest" description="Disordered" evidence="1">
    <location>
        <begin position="218"/>
        <end position="454"/>
    </location>
</feature>
<dbReference type="OrthoDB" id="2138242at2759"/>
<evidence type="ECO:0000256" key="1">
    <source>
        <dbReference type="SAM" id="MobiDB-lite"/>
    </source>
</evidence>
<dbReference type="EMBL" id="ALBS01000136">
    <property type="protein sequence ID" value="EJT50076.1"/>
    <property type="molecule type" value="Genomic_DNA"/>
</dbReference>
<protein>
    <submittedName>
        <fullName evidence="2">Uncharacterized protein</fullName>
    </submittedName>
</protein>
<feature type="compositionally biased region" description="Basic and acidic residues" evidence="1">
    <location>
        <begin position="241"/>
        <end position="263"/>
    </location>
</feature>
<dbReference type="AlphaFoldDB" id="J5TB71"/>
<feature type="compositionally biased region" description="Basic and acidic residues" evidence="1">
    <location>
        <begin position="168"/>
        <end position="178"/>
    </location>
</feature>
<dbReference type="KEGG" id="tasa:A1Q1_00731"/>
<feature type="compositionally biased region" description="Polar residues" evidence="1">
    <location>
        <begin position="282"/>
        <end position="305"/>
    </location>
</feature>
<dbReference type="Proteomes" id="UP000002748">
    <property type="component" value="Unassembled WGS sequence"/>
</dbReference>
<feature type="compositionally biased region" description="Basic and acidic residues" evidence="1">
    <location>
        <begin position="340"/>
        <end position="350"/>
    </location>
</feature>
<dbReference type="RefSeq" id="XP_014181167.1">
    <property type="nucleotide sequence ID" value="XM_014325692.1"/>
</dbReference>
<reference evidence="2 3" key="1">
    <citation type="journal article" date="2012" name="Eukaryot. Cell">
        <title>Draft genome sequence of CBS 2479, the standard type strain of Trichosporon asahii.</title>
        <authorList>
            <person name="Yang R.Y."/>
            <person name="Li H.T."/>
            <person name="Zhu H."/>
            <person name="Zhou G.P."/>
            <person name="Wang M."/>
            <person name="Wang L."/>
        </authorList>
    </citation>
    <scope>NUCLEOTIDE SEQUENCE [LARGE SCALE GENOMIC DNA]</scope>
    <source>
        <strain evidence="3">ATCC 90039 / CBS 2479 / JCM 2466 / KCTC 7840 / NCYC 2677 / UAMH 7654</strain>
    </source>
</reference>
<evidence type="ECO:0000313" key="3">
    <source>
        <dbReference type="Proteomes" id="UP000002748"/>
    </source>
</evidence>
<feature type="compositionally biased region" description="Polar residues" evidence="1">
    <location>
        <begin position="437"/>
        <end position="446"/>
    </location>
</feature>
<feature type="compositionally biased region" description="Polar residues" evidence="1">
    <location>
        <begin position="128"/>
        <end position="153"/>
    </location>
</feature>
<dbReference type="GeneID" id="25984245"/>
<sequence>MDKSLSPSESPCPAPVAPHRSTDAPSPPLRYSPPLGLSPRRYFPPKLNSGPTSTSFSTSSLRDPPPNATPPGHSRSPSASGGPRSAEDREDRRKGKARDREEAAEDDAVRPEKRSRTNARHGPRSAVESPSKNSAPGRSPTTEQQPPSNSKRPSTLAPIQPIGFAASREARRDGDNDVNRAIPSPVVLGFDFKSVDEEQMKTVRDTISIKEQQQALIAQRRKEMAASQPTTPRELTFKGWTPKDPEKRGVGARREKTRDKVERMSIVTTATDKDVVPGSKSAPLNQGLASQQQSPREPPSGSQTAVHPHHLPPLHHHYGHHPHHLADPRTAPLSAHSRSARPDEFGRGEHQYYQAAQQAQRPSGPPSANPSTRSRDARYPDHLGRSAQPNTADRRNFSVPSIQGHPTSAHHARFPPLSPHGPPPSQPPGSARPTNGVHRSNGYSLSPSPPHPREQFLQPFVQLYDMLSSVDQLRYQLQDMIHRSDQAYASQMAATNEFKSTAAQASNLLGTLQQSADSLKEMVRYEVERAERREVDELRERVRALEERLHK</sequence>
<feature type="compositionally biased region" description="Basic and acidic residues" evidence="1">
    <location>
        <begin position="85"/>
        <end position="115"/>
    </location>
</feature>
<evidence type="ECO:0000313" key="2">
    <source>
        <dbReference type="EMBL" id="EJT50076.1"/>
    </source>
</evidence>
<dbReference type="VEuPathDB" id="FungiDB:A1Q1_00731"/>
<organism evidence="2 3">
    <name type="scientific">Trichosporon asahii var. asahii (strain ATCC 90039 / CBS 2479 / JCM 2466 / KCTC 7840 / NBRC 103889/ NCYC 2677 / UAMH 7654)</name>
    <name type="common">Yeast</name>
    <dbReference type="NCBI Taxonomy" id="1186058"/>
    <lineage>
        <taxon>Eukaryota</taxon>
        <taxon>Fungi</taxon>
        <taxon>Dikarya</taxon>
        <taxon>Basidiomycota</taxon>
        <taxon>Agaricomycotina</taxon>
        <taxon>Tremellomycetes</taxon>
        <taxon>Trichosporonales</taxon>
        <taxon>Trichosporonaceae</taxon>
        <taxon>Trichosporon</taxon>
    </lineage>
</organism>
<feature type="compositionally biased region" description="Low complexity" evidence="1">
    <location>
        <begin position="351"/>
        <end position="360"/>
    </location>
</feature>
<feature type="compositionally biased region" description="Basic and acidic residues" evidence="1">
    <location>
        <begin position="373"/>
        <end position="384"/>
    </location>
</feature>
<name>J5TB71_TRIAS</name>
<accession>J5TB71</accession>
<feature type="compositionally biased region" description="Basic residues" evidence="1">
    <location>
        <begin position="307"/>
        <end position="323"/>
    </location>
</feature>